<comment type="caution">
    <text evidence="1">The sequence shown here is derived from an EMBL/GenBank/DDBJ whole genome shotgun (WGS) entry which is preliminary data.</text>
</comment>
<sequence>MGGFIAQQPNGLYCRFSTVVDTVTHYNMTREEYLNNATGNVNSREDGELILKYYIKPFTEVIERFHPSNDTQEEFDELVRVMSGPEEHGAGCR</sequence>
<proteinExistence type="predicted"/>
<evidence type="ECO:0000313" key="1">
    <source>
        <dbReference type="EMBL" id="OZS79464.1"/>
    </source>
</evidence>
<reference evidence="1 2" key="1">
    <citation type="submission" date="2017-07" db="EMBL/GenBank/DDBJ databases">
        <title>Tetzosporium hominis gen.nov. sp.nov.</title>
        <authorList>
            <person name="Tetz G."/>
            <person name="Tetz V."/>
        </authorList>
    </citation>
    <scope>NUCLEOTIDE SEQUENCE [LARGE SCALE GENOMIC DNA]</scope>
    <source>
        <strain evidence="1 2">VT-49</strain>
    </source>
</reference>
<dbReference type="OrthoDB" id="2087711at2"/>
<dbReference type="Proteomes" id="UP000217065">
    <property type="component" value="Unassembled WGS sequence"/>
</dbReference>
<organism evidence="1 2">
    <name type="scientific">Tetzosporium hominis</name>
    <dbReference type="NCBI Taxonomy" id="2020506"/>
    <lineage>
        <taxon>Bacteria</taxon>
        <taxon>Bacillati</taxon>
        <taxon>Bacillota</taxon>
        <taxon>Bacilli</taxon>
        <taxon>Bacillales</taxon>
        <taxon>Caryophanaceae</taxon>
        <taxon>Tetzosporium</taxon>
    </lineage>
</organism>
<keyword evidence="2" id="KW-1185">Reference proteome</keyword>
<accession>A0A264W778</accession>
<dbReference type="EMBL" id="NOKQ01000128">
    <property type="protein sequence ID" value="OZS79464.1"/>
    <property type="molecule type" value="Genomic_DNA"/>
</dbReference>
<name>A0A264W778_9BACL</name>
<dbReference type="AlphaFoldDB" id="A0A264W778"/>
<evidence type="ECO:0000313" key="2">
    <source>
        <dbReference type="Proteomes" id="UP000217065"/>
    </source>
</evidence>
<dbReference type="RefSeq" id="WP_094941371.1">
    <property type="nucleotide sequence ID" value="NZ_NOKQ01000128.1"/>
</dbReference>
<protein>
    <submittedName>
        <fullName evidence="1">Uncharacterized protein</fullName>
    </submittedName>
</protein>
<gene>
    <name evidence="1" type="ORF">CF394_00740</name>
</gene>